<keyword evidence="8" id="KW-1185">Reference proteome</keyword>
<protein>
    <submittedName>
        <fullName evidence="7">Chemotaxis protein CheA</fullName>
    </submittedName>
</protein>
<dbReference type="Pfam" id="PF02518">
    <property type="entry name" value="HATPase_c"/>
    <property type="match status" value="1"/>
</dbReference>
<dbReference type="Pfam" id="PF01584">
    <property type="entry name" value="CheW"/>
    <property type="match status" value="1"/>
</dbReference>
<proteinExistence type="predicted"/>
<dbReference type="InterPro" id="IPR005467">
    <property type="entry name" value="His_kinase_dom"/>
</dbReference>
<keyword evidence="2" id="KW-0597">Phosphoprotein</keyword>
<dbReference type="SMART" id="SM01231">
    <property type="entry name" value="H-kinase_dim"/>
    <property type="match status" value="1"/>
</dbReference>
<dbReference type="SMART" id="SM00260">
    <property type="entry name" value="CheW"/>
    <property type="match status" value="1"/>
</dbReference>
<evidence type="ECO:0000256" key="1">
    <source>
        <dbReference type="ARBA" id="ARBA00035100"/>
    </source>
</evidence>
<evidence type="ECO:0000259" key="4">
    <source>
        <dbReference type="PROSITE" id="PS50109"/>
    </source>
</evidence>
<dbReference type="CDD" id="cd00088">
    <property type="entry name" value="HPT"/>
    <property type="match status" value="1"/>
</dbReference>
<accession>A0ABS6RYM9</accession>
<feature type="domain" description="Histidine kinase" evidence="4">
    <location>
        <begin position="323"/>
        <end position="571"/>
    </location>
</feature>
<dbReference type="SMART" id="SM00387">
    <property type="entry name" value="HATPase_c"/>
    <property type="match status" value="1"/>
</dbReference>
<evidence type="ECO:0000313" key="8">
    <source>
        <dbReference type="Proteomes" id="UP001196980"/>
    </source>
</evidence>
<dbReference type="RefSeq" id="WP_218252075.1">
    <property type="nucleotide sequence ID" value="NZ_JABXWD010000108.1"/>
</dbReference>
<dbReference type="Pfam" id="PF02895">
    <property type="entry name" value="H-kinase_dim"/>
    <property type="match status" value="1"/>
</dbReference>
<reference evidence="7 8" key="1">
    <citation type="journal article" date="2020" name="J Geophys Res Biogeosci">
        <title>Magnetotaxis as an Adaptation to Enable Bacterial Shuttling of Microbial Sulfur and Sulfur Cycling Across Aquatic Oxic#Anoxic Interfaces.</title>
        <authorList>
            <person name="Li J."/>
            <person name="Liu P."/>
            <person name="Wang J."/>
            <person name="Roberts A.P."/>
            <person name="Pan Y."/>
        </authorList>
    </citation>
    <scope>NUCLEOTIDE SEQUENCE [LARGE SCALE GENOMIC DNA]</scope>
    <source>
        <strain evidence="7 8">MYR-1_YQ</strain>
    </source>
</reference>
<evidence type="ECO:0000256" key="2">
    <source>
        <dbReference type="PROSITE-ProRule" id="PRU00110"/>
    </source>
</evidence>
<evidence type="ECO:0000256" key="3">
    <source>
        <dbReference type="SAM" id="MobiDB-lite"/>
    </source>
</evidence>
<dbReference type="CDD" id="cd16916">
    <property type="entry name" value="HATPase_CheA-like"/>
    <property type="match status" value="1"/>
</dbReference>
<dbReference type="InterPro" id="IPR003594">
    <property type="entry name" value="HATPase_dom"/>
</dbReference>
<feature type="domain" description="HPt" evidence="6">
    <location>
        <begin position="4"/>
        <end position="108"/>
    </location>
</feature>
<feature type="domain" description="CheW-like" evidence="5">
    <location>
        <begin position="573"/>
        <end position="705"/>
    </location>
</feature>
<dbReference type="PANTHER" id="PTHR43395:SF10">
    <property type="entry name" value="CHEMOTAXIS PROTEIN CHEA"/>
    <property type="match status" value="1"/>
</dbReference>
<comment type="caution">
    <text evidence="7">The sequence shown here is derived from an EMBL/GenBank/DDBJ whole genome shotgun (WGS) entry which is preliminary data.</text>
</comment>
<evidence type="ECO:0000313" key="7">
    <source>
        <dbReference type="EMBL" id="MBV6341440.1"/>
    </source>
</evidence>
<gene>
    <name evidence="7" type="ORF">HWQ67_07565</name>
</gene>
<dbReference type="PROSITE" id="PS50894">
    <property type="entry name" value="HPT"/>
    <property type="match status" value="1"/>
</dbReference>
<dbReference type="InterPro" id="IPR008207">
    <property type="entry name" value="Sig_transdc_His_kin_Hpt_dom"/>
</dbReference>
<dbReference type="CDD" id="cd00731">
    <property type="entry name" value="CheA_reg"/>
    <property type="match status" value="1"/>
</dbReference>
<dbReference type="InterPro" id="IPR051315">
    <property type="entry name" value="Bact_Chemotaxis_CheA"/>
</dbReference>
<feature type="modified residue" description="Phosphohistidine" evidence="2">
    <location>
        <position position="51"/>
    </location>
</feature>
<evidence type="ECO:0000259" key="5">
    <source>
        <dbReference type="PROSITE" id="PS50851"/>
    </source>
</evidence>
<sequence>MSEASEGLDAGREIFKEEANELLTELETSLLELEETPTDEELIGRVFRAMHTIKGSGAMFGFDDIAHFTHEVETAFDMVRTGKMLVTKELMDLTLRARDQIRAMLDGISVDEAVSNEIIAALRALMVGSVVEDEEPQGEEGGQQQRPPRAEHQKEESESVTYRIRFKPHKELFLTGSNPMLMLNELRELGNCVVIAQTDAVPDLSALDAEACYTSWDIVLTTTAAQNAIKDVFIFVQDVCDLSVEVIEADSHMLEEERHLKLGEILISRGDVSLVELQRVLGKQKRVGEILVDSGIVKEDQIQSALVEQQHIKDVRQQRAKQESMASIRVPSEKLDGLVDLVGELVTVQARLTQTSAAFGDSVLSLIAEEVERITWELRDRTMGIRMMPIGGTFSKFKRLVRDLSSELGKDIVMTTDGAETELDKTVIEKLNDPLVHIIRNSIDHGIEPPDVRLKAGKPRHGTVHLAAGHSGANVVIQIDDDGAGLDTEAILNKAIKNGIITPETELSEREIFSLIFEPGFSTAKNVTSVSGRGVGMDVVKKNIMALRGTVDIKSKKGVGSTITLKLPLTLAIIDGLLVKISDDFYVIPLSVVHECVELTRKDIEKSHGRHISYVRGAIVPYIRLREYFMLDSPAPEVEQIVITEVEDQRVGFVVDYVIGEHQTVIKSLGKLYKTIEGVSGATILGDGTVALIVDAPKLVSAVKLDGVEAVA</sequence>
<name>A0ABS6RYM9_9BACT</name>
<dbReference type="SMART" id="SM00073">
    <property type="entry name" value="HPT"/>
    <property type="match status" value="1"/>
</dbReference>
<dbReference type="PROSITE" id="PS50109">
    <property type="entry name" value="HIS_KIN"/>
    <property type="match status" value="1"/>
</dbReference>
<dbReference type="InterPro" id="IPR002545">
    <property type="entry name" value="CheW-lke_dom"/>
</dbReference>
<dbReference type="InterPro" id="IPR004105">
    <property type="entry name" value="CheA-like_dim"/>
</dbReference>
<comment type="function">
    <text evidence="1">Involved in the transmission of sensory signals from the chemoreceptors to the flagellar motors. CheA is autophosphorylated; it can transfer its phosphate group to either CheB or CheY.</text>
</comment>
<dbReference type="Proteomes" id="UP001196980">
    <property type="component" value="Unassembled WGS sequence"/>
</dbReference>
<evidence type="ECO:0000259" key="6">
    <source>
        <dbReference type="PROSITE" id="PS50894"/>
    </source>
</evidence>
<organism evidence="7 8">
    <name type="scientific">Candidatus Magnetobacterium casense</name>
    <dbReference type="NCBI Taxonomy" id="1455061"/>
    <lineage>
        <taxon>Bacteria</taxon>
        <taxon>Pseudomonadati</taxon>
        <taxon>Nitrospirota</taxon>
        <taxon>Thermodesulfovibrionia</taxon>
        <taxon>Thermodesulfovibrionales</taxon>
        <taxon>Candidatus Magnetobacteriaceae</taxon>
        <taxon>Candidatus Magnetobacterium</taxon>
    </lineage>
</organism>
<dbReference type="PROSITE" id="PS50851">
    <property type="entry name" value="CHEW"/>
    <property type="match status" value="1"/>
</dbReference>
<feature type="region of interest" description="Disordered" evidence="3">
    <location>
        <begin position="132"/>
        <end position="160"/>
    </location>
</feature>
<dbReference type="Pfam" id="PF01627">
    <property type="entry name" value="Hpt"/>
    <property type="match status" value="1"/>
</dbReference>
<dbReference type="EMBL" id="JABXWD010000108">
    <property type="protein sequence ID" value="MBV6341440.1"/>
    <property type="molecule type" value="Genomic_DNA"/>
</dbReference>
<dbReference type="PANTHER" id="PTHR43395">
    <property type="entry name" value="SENSOR HISTIDINE KINASE CHEA"/>
    <property type="match status" value="1"/>
</dbReference>
<feature type="compositionally biased region" description="Basic and acidic residues" evidence="3">
    <location>
        <begin position="148"/>
        <end position="157"/>
    </location>
</feature>